<evidence type="ECO:0000256" key="3">
    <source>
        <dbReference type="PROSITE-ProRule" id="PRU00708"/>
    </source>
</evidence>
<dbReference type="InterPro" id="IPR050872">
    <property type="entry name" value="PPR_P_subfamily"/>
</dbReference>
<accession>A0AA39A7E0</accession>
<proteinExistence type="inferred from homology"/>
<dbReference type="Proteomes" id="UP001168098">
    <property type="component" value="Unassembled WGS sequence"/>
</dbReference>
<dbReference type="Pfam" id="PF13041">
    <property type="entry name" value="PPR_2"/>
    <property type="match status" value="1"/>
</dbReference>
<dbReference type="Pfam" id="PF12854">
    <property type="entry name" value="PPR_1"/>
    <property type="match status" value="2"/>
</dbReference>
<feature type="repeat" description="PPR" evidence="3">
    <location>
        <begin position="114"/>
        <end position="148"/>
    </location>
</feature>
<organism evidence="4 5">
    <name type="scientific">Vitis rotundifolia</name>
    <name type="common">Muscadine grape</name>
    <dbReference type="NCBI Taxonomy" id="103349"/>
    <lineage>
        <taxon>Eukaryota</taxon>
        <taxon>Viridiplantae</taxon>
        <taxon>Streptophyta</taxon>
        <taxon>Embryophyta</taxon>
        <taxon>Tracheophyta</taxon>
        <taxon>Spermatophyta</taxon>
        <taxon>Magnoliopsida</taxon>
        <taxon>eudicotyledons</taxon>
        <taxon>Gunneridae</taxon>
        <taxon>Pentapetalae</taxon>
        <taxon>rosids</taxon>
        <taxon>Vitales</taxon>
        <taxon>Vitaceae</taxon>
        <taxon>Viteae</taxon>
        <taxon>Vitis</taxon>
    </lineage>
</organism>
<evidence type="ECO:0000313" key="5">
    <source>
        <dbReference type="Proteomes" id="UP001168098"/>
    </source>
</evidence>
<dbReference type="PROSITE" id="PS51375">
    <property type="entry name" value="PPR"/>
    <property type="match status" value="3"/>
</dbReference>
<name>A0AA39A7E0_VITRO</name>
<comment type="caution">
    <text evidence="4">The sequence shown here is derived from an EMBL/GenBank/DDBJ whole genome shotgun (WGS) entry which is preliminary data.</text>
</comment>
<keyword evidence="2" id="KW-0677">Repeat</keyword>
<reference evidence="4 5" key="1">
    <citation type="journal article" date="2023" name="BMC Biotechnol.">
        <title>Vitis rotundifolia cv Carlos genome sequencing.</title>
        <authorList>
            <person name="Huff M."/>
            <person name="Hulse-Kemp A."/>
            <person name="Scheffler B."/>
            <person name="Youngblood R."/>
            <person name="Simpson S."/>
            <person name="Babiker E."/>
            <person name="Staton M."/>
        </authorList>
    </citation>
    <scope>NUCLEOTIDE SEQUENCE [LARGE SCALE GENOMIC DNA]</scope>
    <source>
        <tissue evidence="4">Leaf</tissue>
    </source>
</reference>
<feature type="repeat" description="PPR" evidence="3">
    <location>
        <begin position="9"/>
        <end position="43"/>
    </location>
</feature>
<dbReference type="PANTHER" id="PTHR46128:SF73">
    <property type="entry name" value="CRIB DOMAIN-CONTAINING PROTEIN"/>
    <property type="match status" value="1"/>
</dbReference>
<dbReference type="EMBL" id="JARBHA010000005">
    <property type="protein sequence ID" value="KAJ9701832.1"/>
    <property type="molecule type" value="Genomic_DNA"/>
</dbReference>
<keyword evidence="5" id="KW-1185">Reference proteome</keyword>
<evidence type="ECO:0000256" key="2">
    <source>
        <dbReference type="ARBA" id="ARBA00022737"/>
    </source>
</evidence>
<evidence type="ECO:0000256" key="1">
    <source>
        <dbReference type="ARBA" id="ARBA00007626"/>
    </source>
</evidence>
<evidence type="ECO:0000313" key="4">
    <source>
        <dbReference type="EMBL" id="KAJ9701832.1"/>
    </source>
</evidence>
<dbReference type="NCBIfam" id="TIGR00756">
    <property type="entry name" value="PPR"/>
    <property type="match status" value="3"/>
</dbReference>
<dbReference type="AlphaFoldDB" id="A0AA39A7E0"/>
<comment type="similarity">
    <text evidence="1">Belongs to the PPR family. P subfamily.</text>
</comment>
<protein>
    <recommendedName>
        <fullName evidence="6">Pentatricopeptide repeat-containing protein</fullName>
    </recommendedName>
</protein>
<feature type="repeat" description="PPR" evidence="3">
    <location>
        <begin position="44"/>
        <end position="78"/>
    </location>
</feature>
<dbReference type="Gene3D" id="1.25.40.10">
    <property type="entry name" value="Tetratricopeptide repeat domain"/>
    <property type="match status" value="2"/>
</dbReference>
<dbReference type="PANTHER" id="PTHR46128">
    <property type="entry name" value="MITOCHONDRIAL GROUP I INTRON SPLICING FACTOR CCM1"/>
    <property type="match status" value="1"/>
</dbReference>
<evidence type="ECO:0008006" key="6">
    <source>
        <dbReference type="Google" id="ProtNLM"/>
    </source>
</evidence>
<sequence length="163" mass="18213">MVEHGCTIDVSIYGALIAGFCQEERLEEAQGLVHHMKERGMSPSEDIYNFLLDCCCKLGVYAEAVRLVDAMVENGLLPLLESYKLLVCGLYIEGSNEKAKAVFHGLLSCGYNYDEVAWKVLIDGLLKRDLVDECSELLDIMEEKGCQPNPQTYSLLIEGLERT</sequence>
<dbReference type="InterPro" id="IPR002885">
    <property type="entry name" value="PPR_rpt"/>
</dbReference>
<gene>
    <name evidence="4" type="ORF">PVL29_006979</name>
</gene>
<dbReference type="InterPro" id="IPR011990">
    <property type="entry name" value="TPR-like_helical_dom_sf"/>
</dbReference>